<evidence type="ECO:0000313" key="3">
    <source>
        <dbReference type="WBParaSite" id="HPBE_0002302901-mRNA-1"/>
    </source>
</evidence>
<reference evidence="3" key="2">
    <citation type="submission" date="2019-09" db="UniProtKB">
        <authorList>
            <consortium name="WormBaseParasite"/>
        </authorList>
    </citation>
    <scope>IDENTIFICATION</scope>
</reference>
<keyword evidence="2" id="KW-1185">Reference proteome</keyword>
<accession>A0A3P8DQH7</accession>
<dbReference type="WBParaSite" id="HPBE_0002302901-mRNA-1">
    <property type="protein sequence ID" value="HPBE_0002302901-mRNA-1"/>
    <property type="gene ID" value="HPBE_0002302901"/>
</dbReference>
<evidence type="ECO:0000313" key="1">
    <source>
        <dbReference type="EMBL" id="VDP36138.1"/>
    </source>
</evidence>
<name>A0A183GK13_HELPZ</name>
<accession>A0A183GK13</accession>
<dbReference type="Proteomes" id="UP000050761">
    <property type="component" value="Unassembled WGS sequence"/>
</dbReference>
<evidence type="ECO:0000313" key="2">
    <source>
        <dbReference type="Proteomes" id="UP000050761"/>
    </source>
</evidence>
<gene>
    <name evidence="1" type="ORF">HPBE_LOCUS23028</name>
</gene>
<proteinExistence type="predicted"/>
<sequence length="103" mass="11486">MLNSASSTRLMGTSPCPKRGSIPRNLLQALAGAKTKFTAILLFQKRCMLYLFGRKDTPSVFSALAMASQNRIRVPDNIYKPPHLVKPKKKTINLLVSAERNKK</sequence>
<reference evidence="1 2" key="1">
    <citation type="submission" date="2018-11" db="EMBL/GenBank/DDBJ databases">
        <authorList>
            <consortium name="Pathogen Informatics"/>
        </authorList>
    </citation>
    <scope>NUCLEOTIDE SEQUENCE [LARGE SCALE GENOMIC DNA]</scope>
</reference>
<dbReference type="AlphaFoldDB" id="A0A183GK13"/>
<organism evidence="2 3">
    <name type="scientific">Heligmosomoides polygyrus</name>
    <name type="common">Parasitic roundworm</name>
    <dbReference type="NCBI Taxonomy" id="6339"/>
    <lineage>
        <taxon>Eukaryota</taxon>
        <taxon>Metazoa</taxon>
        <taxon>Ecdysozoa</taxon>
        <taxon>Nematoda</taxon>
        <taxon>Chromadorea</taxon>
        <taxon>Rhabditida</taxon>
        <taxon>Rhabditina</taxon>
        <taxon>Rhabditomorpha</taxon>
        <taxon>Strongyloidea</taxon>
        <taxon>Heligmosomidae</taxon>
        <taxon>Heligmosomoides</taxon>
    </lineage>
</organism>
<protein>
    <submittedName>
        <fullName evidence="1 3">Uncharacterized protein</fullName>
    </submittedName>
</protein>
<dbReference type="EMBL" id="UZAH01034603">
    <property type="protein sequence ID" value="VDP36138.1"/>
    <property type="molecule type" value="Genomic_DNA"/>
</dbReference>